<dbReference type="SUPFAM" id="SSF52540">
    <property type="entry name" value="P-loop containing nucleoside triphosphate hydrolases"/>
    <property type="match status" value="1"/>
</dbReference>
<comment type="caution">
    <text evidence="14">The sequence shown here is derived from an EMBL/GenBank/DDBJ whole genome shotgun (WGS) entry which is preliminary data.</text>
</comment>
<proteinExistence type="inferred from homology"/>
<evidence type="ECO:0000256" key="8">
    <source>
        <dbReference type="ARBA" id="ARBA00022741"/>
    </source>
</evidence>
<evidence type="ECO:0000313" key="15">
    <source>
        <dbReference type="Proteomes" id="UP001606301"/>
    </source>
</evidence>
<dbReference type="HAMAP" id="MF_00409">
    <property type="entry name" value="LpxK"/>
    <property type="match status" value="1"/>
</dbReference>
<evidence type="ECO:0000256" key="6">
    <source>
        <dbReference type="ARBA" id="ARBA00022556"/>
    </source>
</evidence>
<comment type="similarity">
    <text evidence="13">Belongs to the LpxK family.</text>
</comment>
<feature type="binding site" evidence="13">
    <location>
        <begin position="67"/>
        <end position="74"/>
    </location>
    <ligand>
        <name>ATP</name>
        <dbReference type="ChEBI" id="CHEBI:30616"/>
    </ligand>
</feature>
<organism evidence="14 15">
    <name type="scientific">Pelomonas margarita</name>
    <dbReference type="NCBI Taxonomy" id="3299031"/>
    <lineage>
        <taxon>Bacteria</taxon>
        <taxon>Pseudomonadati</taxon>
        <taxon>Pseudomonadota</taxon>
        <taxon>Betaproteobacteria</taxon>
        <taxon>Burkholderiales</taxon>
        <taxon>Sphaerotilaceae</taxon>
        <taxon>Roseateles</taxon>
    </lineage>
</organism>
<keyword evidence="10 13" id="KW-0067">ATP-binding</keyword>
<evidence type="ECO:0000256" key="4">
    <source>
        <dbReference type="ARBA" id="ARBA00016436"/>
    </source>
</evidence>
<sequence length="351" mass="37022">MSPSPPRPTLSDRLQREWLTGGPLAAALLPLSALYRALLALRRLAYSLGLKRVETLPVPVIVVGNWIVGGAGKTPTTLALLSLLQARGLKAGVISRGYGRDGDDVHLLSRESTAAQAGDEPLLIHLRAGVPVAVGRDRVAAARALLAAEPGLQLLVSDDGLQHWRLPRDLSLLVFDERGLGNGRVLPAGPLRQPPTAPTAQELVVYNAPRPSTPLPGFVGTRQLAGAVPLADWWAGRAADLAPLQALCGLPGLVAVAGIAQPRRFFDMLASLGVQAAPLPLADHADFSTLPWPADAAGVLLTEKDAVKLPPDRVGTMPVWVVTLDFAPGAGFAAALDLHLQRLFPSLWIND</sequence>
<dbReference type="InterPro" id="IPR027417">
    <property type="entry name" value="P-loop_NTPase"/>
</dbReference>
<dbReference type="Pfam" id="PF02606">
    <property type="entry name" value="LpxK"/>
    <property type="match status" value="1"/>
</dbReference>
<keyword evidence="9 13" id="KW-0418">Kinase</keyword>
<accession>A0ABW7FI74</accession>
<dbReference type="InterPro" id="IPR003758">
    <property type="entry name" value="LpxK"/>
</dbReference>
<dbReference type="PANTHER" id="PTHR42724:SF1">
    <property type="entry name" value="TETRAACYLDISACCHARIDE 4'-KINASE, MITOCHONDRIAL-RELATED"/>
    <property type="match status" value="1"/>
</dbReference>
<evidence type="ECO:0000256" key="10">
    <source>
        <dbReference type="ARBA" id="ARBA00022840"/>
    </source>
</evidence>
<keyword evidence="5 13" id="KW-0444">Lipid biosynthesis</keyword>
<evidence type="ECO:0000256" key="2">
    <source>
        <dbReference type="ARBA" id="ARBA00004870"/>
    </source>
</evidence>
<keyword evidence="11 13" id="KW-0443">Lipid metabolism</keyword>
<evidence type="ECO:0000256" key="12">
    <source>
        <dbReference type="ARBA" id="ARBA00029757"/>
    </source>
</evidence>
<evidence type="ECO:0000313" key="14">
    <source>
        <dbReference type="EMBL" id="MFG6441016.1"/>
    </source>
</evidence>
<dbReference type="GO" id="GO:0009029">
    <property type="term" value="F:lipid-A 4'-kinase activity"/>
    <property type="evidence" value="ECO:0007669"/>
    <property type="project" value="UniProtKB-EC"/>
</dbReference>
<gene>
    <name evidence="13 14" type="primary">lpxK</name>
    <name evidence="14" type="ORF">ACG0Z3_10030</name>
</gene>
<comment type="pathway">
    <text evidence="2 13">Glycolipid biosynthesis; lipid IV(A) biosynthesis; lipid IV(A) from (3R)-3-hydroxytetradecanoyl-[acyl-carrier-protein] and UDP-N-acetyl-alpha-D-glucosamine: step 6/6.</text>
</comment>
<protein>
    <recommendedName>
        <fullName evidence="4 13">Tetraacyldisaccharide 4'-kinase</fullName>
        <ecNumber evidence="3 13">2.7.1.130</ecNumber>
    </recommendedName>
    <alternativeName>
        <fullName evidence="12 13">Lipid A 4'-kinase</fullName>
    </alternativeName>
</protein>
<dbReference type="EMBL" id="JBIGHW010000004">
    <property type="protein sequence ID" value="MFG6441016.1"/>
    <property type="molecule type" value="Genomic_DNA"/>
</dbReference>
<evidence type="ECO:0000256" key="1">
    <source>
        <dbReference type="ARBA" id="ARBA00002274"/>
    </source>
</evidence>
<keyword evidence="15" id="KW-1185">Reference proteome</keyword>
<evidence type="ECO:0000256" key="11">
    <source>
        <dbReference type="ARBA" id="ARBA00023098"/>
    </source>
</evidence>
<comment type="catalytic activity">
    <reaction evidence="13">
        <text>a lipid A disaccharide + ATP = a lipid IVA + ADP + H(+)</text>
        <dbReference type="Rhea" id="RHEA:67840"/>
        <dbReference type="ChEBI" id="CHEBI:15378"/>
        <dbReference type="ChEBI" id="CHEBI:30616"/>
        <dbReference type="ChEBI" id="CHEBI:176343"/>
        <dbReference type="ChEBI" id="CHEBI:176425"/>
        <dbReference type="ChEBI" id="CHEBI:456216"/>
        <dbReference type="EC" id="2.7.1.130"/>
    </reaction>
</comment>
<dbReference type="Proteomes" id="UP001606301">
    <property type="component" value="Unassembled WGS sequence"/>
</dbReference>
<evidence type="ECO:0000256" key="13">
    <source>
        <dbReference type="HAMAP-Rule" id="MF_00409"/>
    </source>
</evidence>
<keyword evidence="6 13" id="KW-0441">Lipid A biosynthesis</keyword>
<keyword evidence="7 13" id="KW-0808">Transferase</keyword>
<name>A0ABW7FI74_9BURK</name>
<evidence type="ECO:0000256" key="7">
    <source>
        <dbReference type="ARBA" id="ARBA00022679"/>
    </source>
</evidence>
<reference evidence="14 15" key="1">
    <citation type="submission" date="2024-08" db="EMBL/GenBank/DDBJ databases">
        <authorList>
            <person name="Lu H."/>
        </authorList>
    </citation>
    <scope>NUCLEOTIDE SEQUENCE [LARGE SCALE GENOMIC DNA]</scope>
    <source>
        <strain evidence="14 15">LKC17W</strain>
    </source>
</reference>
<evidence type="ECO:0000256" key="9">
    <source>
        <dbReference type="ARBA" id="ARBA00022777"/>
    </source>
</evidence>
<dbReference type="RefSeq" id="WP_394397313.1">
    <property type="nucleotide sequence ID" value="NZ_JBIGHW010000004.1"/>
</dbReference>
<keyword evidence="8 13" id="KW-0547">Nucleotide-binding</keyword>
<evidence type="ECO:0000256" key="5">
    <source>
        <dbReference type="ARBA" id="ARBA00022516"/>
    </source>
</evidence>
<dbReference type="EC" id="2.7.1.130" evidence="3 13"/>
<dbReference type="PANTHER" id="PTHR42724">
    <property type="entry name" value="TETRAACYLDISACCHARIDE 4'-KINASE"/>
    <property type="match status" value="1"/>
</dbReference>
<comment type="function">
    <text evidence="1 13">Transfers the gamma-phosphate of ATP to the 4'-position of a tetraacyldisaccharide 1-phosphate intermediate (termed DS-1-P) to form tetraacyldisaccharide 1,4'-bis-phosphate (lipid IVA).</text>
</comment>
<dbReference type="NCBIfam" id="TIGR00682">
    <property type="entry name" value="lpxK"/>
    <property type="match status" value="1"/>
</dbReference>
<evidence type="ECO:0000256" key="3">
    <source>
        <dbReference type="ARBA" id="ARBA00012071"/>
    </source>
</evidence>